<dbReference type="SUPFAM" id="SSF53335">
    <property type="entry name" value="S-adenosyl-L-methionine-dependent methyltransferases"/>
    <property type="match status" value="1"/>
</dbReference>
<name>A0A6P1GHU8_SPHYA</name>
<dbReference type="EMBL" id="CP047218">
    <property type="protein sequence ID" value="QHD68008.1"/>
    <property type="molecule type" value="Genomic_DNA"/>
</dbReference>
<dbReference type="Pfam" id="PF06080">
    <property type="entry name" value="DUF938"/>
    <property type="match status" value="1"/>
</dbReference>
<evidence type="ECO:0000313" key="2">
    <source>
        <dbReference type="EMBL" id="QHD68008.1"/>
    </source>
</evidence>
<dbReference type="InterPro" id="IPR029063">
    <property type="entry name" value="SAM-dependent_MTases_sf"/>
</dbReference>
<sequence>MTQDAPVPWTPQGDGPDPRRHAPATLRNRDAIAAVLRDELPDAGLVLEVASGSGEHVVHFAVTFPALDWQPSDPDPAALASIAALRGDANLPNLRAPLLIDAASADWPIDAADALLCINMQSNSCGEEKSVGYVACLCINMIHISEWAATVGLFRGCERQLPSAAPLILYGPYLEDGVEIAPSNLAFDRSLMERNPKWGIRNVSDIDKVAVEFGFKRVRRVEMPANNLMLIYHHDQDI</sequence>
<accession>A0A6P1GHU8</accession>
<dbReference type="AlphaFoldDB" id="A0A6P1GHU8"/>
<evidence type="ECO:0000256" key="1">
    <source>
        <dbReference type="SAM" id="MobiDB-lite"/>
    </source>
</evidence>
<dbReference type="PANTHER" id="PTHR20974">
    <property type="entry name" value="UPF0585 PROTEIN CG18661"/>
    <property type="match status" value="1"/>
</dbReference>
<dbReference type="InterPro" id="IPR010342">
    <property type="entry name" value="DUF938"/>
</dbReference>
<gene>
    <name evidence="2" type="ORF">GS397_13810</name>
</gene>
<feature type="region of interest" description="Disordered" evidence="1">
    <location>
        <begin position="1"/>
        <end position="23"/>
    </location>
</feature>
<reference evidence="2 3" key="1">
    <citation type="submission" date="2019-12" db="EMBL/GenBank/DDBJ databases">
        <title>Functional and genomic insights into the Sphingobium yanoikuyae YC-JY1, a bacterium efficiently degrading bisphenol A.</title>
        <authorList>
            <person name="Jia Y."/>
            <person name="Li X."/>
            <person name="Wang J."/>
            <person name="Eltoukhy A."/>
            <person name="Lamraoui I."/>
            <person name="Yan Y."/>
        </authorList>
    </citation>
    <scope>NUCLEOTIDE SEQUENCE [LARGE SCALE GENOMIC DNA]</scope>
    <source>
        <strain evidence="2 3">YC-JY1</strain>
    </source>
</reference>
<dbReference type="Gene3D" id="3.40.50.150">
    <property type="entry name" value="Vaccinia Virus protein VP39"/>
    <property type="match status" value="1"/>
</dbReference>
<protein>
    <submittedName>
        <fullName evidence="2">DUF938 domain-containing protein</fullName>
    </submittedName>
</protein>
<evidence type="ECO:0000313" key="3">
    <source>
        <dbReference type="Proteomes" id="UP000464086"/>
    </source>
</evidence>
<dbReference type="RefSeq" id="WP_159366792.1">
    <property type="nucleotide sequence ID" value="NZ_CP047218.1"/>
</dbReference>
<proteinExistence type="predicted"/>
<dbReference type="PANTHER" id="PTHR20974:SF0">
    <property type="entry name" value="UPF0585 PROTEIN CG18661"/>
    <property type="match status" value="1"/>
</dbReference>
<organism evidence="2 3">
    <name type="scientific">Sphingobium yanoikuyae</name>
    <name type="common">Sphingomonas yanoikuyae</name>
    <dbReference type="NCBI Taxonomy" id="13690"/>
    <lineage>
        <taxon>Bacteria</taxon>
        <taxon>Pseudomonadati</taxon>
        <taxon>Pseudomonadota</taxon>
        <taxon>Alphaproteobacteria</taxon>
        <taxon>Sphingomonadales</taxon>
        <taxon>Sphingomonadaceae</taxon>
        <taxon>Sphingobium</taxon>
    </lineage>
</organism>
<dbReference type="Proteomes" id="UP000464086">
    <property type="component" value="Chromosome"/>
</dbReference>